<protein>
    <submittedName>
        <fullName evidence="2">Uncharacterized protein</fullName>
    </submittedName>
</protein>
<proteinExistence type="predicted"/>
<organism evidence="2 3">
    <name type="scientific">Pelagivirga sediminicola</name>
    <dbReference type="NCBI Taxonomy" id="2170575"/>
    <lineage>
        <taxon>Bacteria</taxon>
        <taxon>Pseudomonadati</taxon>
        <taxon>Pseudomonadota</taxon>
        <taxon>Alphaproteobacteria</taxon>
        <taxon>Rhodobacterales</taxon>
        <taxon>Paracoccaceae</taxon>
        <taxon>Pelagivirga</taxon>
    </lineage>
</organism>
<comment type="caution">
    <text evidence="2">The sequence shown here is derived from an EMBL/GenBank/DDBJ whole genome shotgun (WGS) entry which is preliminary data.</text>
</comment>
<feature type="compositionally biased region" description="Basic and acidic residues" evidence="1">
    <location>
        <begin position="58"/>
        <end position="78"/>
    </location>
</feature>
<evidence type="ECO:0000313" key="3">
    <source>
        <dbReference type="Proteomes" id="UP000244446"/>
    </source>
</evidence>
<keyword evidence="3" id="KW-1185">Reference proteome</keyword>
<evidence type="ECO:0000313" key="2">
    <source>
        <dbReference type="EMBL" id="PVA11552.1"/>
    </source>
</evidence>
<dbReference type="Proteomes" id="UP000244446">
    <property type="component" value="Unassembled WGS sequence"/>
</dbReference>
<accession>A0A2T7GAV8</accession>
<feature type="region of interest" description="Disordered" evidence="1">
    <location>
        <begin position="56"/>
        <end position="90"/>
    </location>
</feature>
<name>A0A2T7GAV8_9RHOB</name>
<evidence type="ECO:0000256" key="1">
    <source>
        <dbReference type="SAM" id="MobiDB-lite"/>
    </source>
</evidence>
<gene>
    <name evidence="2" type="ORF">DC366_00850</name>
</gene>
<reference evidence="2 3" key="1">
    <citation type="submission" date="2018-04" db="EMBL/GenBank/DDBJ databases">
        <title>Pelagivirga bohaiensis gen. nov., sp. nov., a bacterium isolated from the Bohai Sea.</title>
        <authorList>
            <person name="Ji X."/>
        </authorList>
    </citation>
    <scope>NUCLEOTIDE SEQUENCE [LARGE SCALE GENOMIC DNA]</scope>
    <source>
        <strain evidence="2 3">BH-SD19</strain>
    </source>
</reference>
<feature type="region of interest" description="Disordered" evidence="1">
    <location>
        <begin position="19"/>
        <end position="40"/>
    </location>
</feature>
<sequence length="90" mass="10190">MSGPYSLFRMQPVVIESRRTAERQRALPSGHTAATDQNGREVVLCPDGAVVWQNTFEAEQRRDRESQPTHEGHQESPQDGRSGAWPDDMR</sequence>
<dbReference type="AlphaFoldDB" id="A0A2T7GAV8"/>
<dbReference type="EMBL" id="QCYH01000001">
    <property type="protein sequence ID" value="PVA11552.1"/>
    <property type="molecule type" value="Genomic_DNA"/>
</dbReference>